<dbReference type="InterPro" id="IPR029044">
    <property type="entry name" value="Nucleotide-diphossugar_trans"/>
</dbReference>
<dbReference type="EMBL" id="UHED01000001">
    <property type="protein sequence ID" value="SUM84451.1"/>
    <property type="molecule type" value="Genomic_DNA"/>
</dbReference>
<evidence type="ECO:0000313" key="4">
    <source>
        <dbReference type="Proteomes" id="UP000254707"/>
    </source>
</evidence>
<feature type="domain" description="Glycosyltransferase 2-like" evidence="2">
    <location>
        <begin position="8"/>
        <end position="136"/>
    </location>
</feature>
<dbReference type="GO" id="GO:0050501">
    <property type="term" value="F:hyaluronan synthase activity"/>
    <property type="evidence" value="ECO:0007669"/>
    <property type="project" value="UniProtKB-EC"/>
</dbReference>
<accession>A0A380HRE4</accession>
<dbReference type="InterPro" id="IPR001173">
    <property type="entry name" value="Glyco_trans_2-like"/>
</dbReference>
<organism evidence="3 4">
    <name type="scientific">Staphylococcus saprophyticus</name>
    <dbReference type="NCBI Taxonomy" id="29385"/>
    <lineage>
        <taxon>Bacteria</taxon>
        <taxon>Bacillati</taxon>
        <taxon>Bacillota</taxon>
        <taxon>Bacilli</taxon>
        <taxon>Bacillales</taxon>
        <taxon>Staphylococcaceae</taxon>
        <taxon>Staphylococcus</taxon>
    </lineage>
</organism>
<dbReference type="Proteomes" id="UP000254707">
    <property type="component" value="Unassembled WGS sequence"/>
</dbReference>
<dbReference type="AlphaFoldDB" id="A0A380HRE4"/>
<dbReference type="EC" id="2.4.1.212" evidence="3"/>
<dbReference type="Gene3D" id="3.90.550.10">
    <property type="entry name" value="Spore Coat Polysaccharide Biosynthesis Protein SpsA, Chain A"/>
    <property type="match status" value="1"/>
</dbReference>
<reference evidence="3 4" key="1">
    <citation type="submission" date="2018-06" db="EMBL/GenBank/DDBJ databases">
        <authorList>
            <consortium name="Pathogen Informatics"/>
            <person name="Doyle S."/>
        </authorList>
    </citation>
    <scope>NUCLEOTIDE SEQUENCE [LARGE SCALE GENOMIC DNA]</scope>
    <source>
        <strain evidence="3 4">NCTC7688</strain>
    </source>
</reference>
<dbReference type="PANTHER" id="PTHR22916">
    <property type="entry name" value="GLYCOSYLTRANSFERASE"/>
    <property type="match status" value="1"/>
</dbReference>
<sequence length="259" mass="30269">MEKADVTAIIPYYRDNNTIERAVKSIINQTQQVNEIIIVDDCSNRDIDKKVLIKITNKFKIVKIVRQEVNGGPGTARNTGMNIAKSKYIAFLDSDDAWTKNKIQKQYKIMKDTDAFISGHKSAIYDQNVKESFEIKEIKVLNQFIKNRFPTRSVMLKNSKIYRFEKNKRYAEDFLMWTQIILNGEKAILIDEVLANSFKEDFGDSGLTSNLYKMFKGGIDAYKILLSERKINKLTFYILTIYQSFKYLIRIIRLKVKKR</sequence>
<dbReference type="Pfam" id="PF00535">
    <property type="entry name" value="Glycos_transf_2"/>
    <property type="match status" value="1"/>
</dbReference>
<keyword evidence="3" id="KW-0328">Glycosyltransferase</keyword>
<evidence type="ECO:0000256" key="1">
    <source>
        <dbReference type="ARBA" id="ARBA00006739"/>
    </source>
</evidence>
<dbReference type="CDD" id="cd00761">
    <property type="entry name" value="Glyco_tranf_GTA_type"/>
    <property type="match status" value="1"/>
</dbReference>
<evidence type="ECO:0000259" key="2">
    <source>
        <dbReference type="Pfam" id="PF00535"/>
    </source>
</evidence>
<gene>
    <name evidence="3" type="primary">hyaD_2</name>
    <name evidence="3" type="ORF">NCTC7688_02488</name>
</gene>
<dbReference type="RefSeq" id="WP_115340737.1">
    <property type="nucleotide sequence ID" value="NZ_JBFSYM010000024.1"/>
</dbReference>
<name>A0A380HRE4_STASA</name>
<keyword evidence="3" id="KW-0808">Transferase</keyword>
<evidence type="ECO:0000313" key="3">
    <source>
        <dbReference type="EMBL" id="SUM84451.1"/>
    </source>
</evidence>
<dbReference type="SUPFAM" id="SSF53448">
    <property type="entry name" value="Nucleotide-diphospho-sugar transferases"/>
    <property type="match status" value="1"/>
</dbReference>
<protein>
    <submittedName>
        <fullName evidence="3">Glycosyltransferase</fullName>
        <ecNumber evidence="3">2.4.1.212</ecNumber>
    </submittedName>
</protein>
<dbReference type="PANTHER" id="PTHR22916:SF3">
    <property type="entry name" value="UDP-GLCNAC:BETAGAL BETA-1,3-N-ACETYLGLUCOSAMINYLTRANSFERASE-LIKE PROTEIN 1"/>
    <property type="match status" value="1"/>
</dbReference>
<comment type="similarity">
    <text evidence="1">Belongs to the glycosyltransferase 2 family.</text>
</comment>
<proteinExistence type="inferred from homology"/>